<dbReference type="InterPro" id="IPR003661">
    <property type="entry name" value="HisK_dim/P_dom"/>
</dbReference>
<dbReference type="AlphaFoldDB" id="A0A370DTK4"/>
<comment type="catalytic activity">
    <reaction evidence="1">
        <text>ATP + protein L-histidine = ADP + protein N-phospho-L-histidine.</text>
        <dbReference type="EC" id="2.7.13.3"/>
    </reaction>
</comment>
<dbReference type="SUPFAM" id="SSF55874">
    <property type="entry name" value="ATPase domain of HSP90 chaperone/DNA topoisomerase II/histidine kinase"/>
    <property type="match status" value="1"/>
</dbReference>
<dbReference type="Gene3D" id="1.20.120.160">
    <property type="entry name" value="HPT domain"/>
    <property type="match status" value="1"/>
</dbReference>
<evidence type="ECO:0000256" key="2">
    <source>
        <dbReference type="ARBA" id="ARBA00004651"/>
    </source>
</evidence>
<dbReference type="GO" id="GO:0005886">
    <property type="term" value="C:plasma membrane"/>
    <property type="evidence" value="ECO:0007669"/>
    <property type="project" value="UniProtKB-SubCell"/>
</dbReference>
<evidence type="ECO:0000256" key="8">
    <source>
        <dbReference type="ARBA" id="ARBA00022741"/>
    </source>
</evidence>
<dbReference type="PROSITE" id="PS50109">
    <property type="entry name" value="HIS_KIN"/>
    <property type="match status" value="1"/>
</dbReference>
<dbReference type="GO" id="GO:0005524">
    <property type="term" value="F:ATP binding"/>
    <property type="evidence" value="ECO:0007669"/>
    <property type="project" value="UniProtKB-KW"/>
</dbReference>
<organism evidence="23 24">
    <name type="scientific">endosymbiont of Escarpia spicata</name>
    <dbReference type="NCBI Taxonomy" id="2200908"/>
    <lineage>
        <taxon>Bacteria</taxon>
        <taxon>Pseudomonadati</taxon>
        <taxon>Pseudomonadota</taxon>
        <taxon>Gammaproteobacteria</taxon>
        <taxon>sulfur-oxidizing symbionts</taxon>
    </lineage>
</organism>
<dbReference type="InterPro" id="IPR003594">
    <property type="entry name" value="HATPase_dom"/>
</dbReference>
<evidence type="ECO:0000256" key="3">
    <source>
        <dbReference type="ARBA" id="ARBA00012438"/>
    </source>
</evidence>
<dbReference type="Pfam" id="PF01627">
    <property type="entry name" value="Hpt"/>
    <property type="match status" value="1"/>
</dbReference>
<feature type="domain" description="Response regulatory" evidence="21">
    <location>
        <begin position="505"/>
        <end position="626"/>
    </location>
</feature>
<evidence type="ECO:0000259" key="20">
    <source>
        <dbReference type="PROSITE" id="PS50109"/>
    </source>
</evidence>
<dbReference type="PANTHER" id="PTHR45339:SF1">
    <property type="entry name" value="HYBRID SIGNAL TRANSDUCTION HISTIDINE KINASE J"/>
    <property type="match status" value="1"/>
</dbReference>
<dbReference type="InterPro" id="IPR004358">
    <property type="entry name" value="Sig_transdc_His_kin-like_C"/>
</dbReference>
<dbReference type="PRINTS" id="PR00344">
    <property type="entry name" value="BCTRLSENSOR"/>
</dbReference>
<dbReference type="InterPro" id="IPR005467">
    <property type="entry name" value="His_kinase_dom"/>
</dbReference>
<feature type="modified residue" description="4-aspartylphosphate" evidence="17">
    <location>
        <position position="559"/>
    </location>
</feature>
<keyword evidence="7 19" id="KW-0812">Transmembrane</keyword>
<dbReference type="Pfam" id="PF00512">
    <property type="entry name" value="HisKA"/>
    <property type="match status" value="1"/>
</dbReference>
<dbReference type="PROSITE" id="PS50894">
    <property type="entry name" value="HPT"/>
    <property type="match status" value="1"/>
</dbReference>
<keyword evidence="6" id="KW-0808">Transferase</keyword>
<keyword evidence="13 19" id="KW-0472">Membrane</keyword>
<feature type="domain" description="HPt" evidence="22">
    <location>
        <begin position="820"/>
        <end position="913"/>
    </location>
</feature>
<keyword evidence="8" id="KW-0547">Nucleotide-binding</keyword>
<keyword evidence="12" id="KW-0902">Two-component regulatory system</keyword>
<feature type="modified residue" description="4-aspartylphosphate" evidence="17">
    <location>
        <position position="704"/>
    </location>
</feature>
<dbReference type="SUPFAM" id="SSF47384">
    <property type="entry name" value="Homodimeric domain of signal transducing histidine kinase"/>
    <property type="match status" value="1"/>
</dbReference>
<dbReference type="CDD" id="cd00088">
    <property type="entry name" value="HPT"/>
    <property type="match status" value="1"/>
</dbReference>
<dbReference type="Gene3D" id="1.10.287.130">
    <property type="match status" value="1"/>
</dbReference>
<evidence type="ECO:0000256" key="6">
    <source>
        <dbReference type="ARBA" id="ARBA00022679"/>
    </source>
</evidence>
<dbReference type="FunFam" id="3.30.565.10:FF:000010">
    <property type="entry name" value="Sensor histidine kinase RcsC"/>
    <property type="match status" value="1"/>
</dbReference>
<dbReference type="PROSITE" id="PS50110">
    <property type="entry name" value="RESPONSE_REGULATORY"/>
    <property type="match status" value="2"/>
</dbReference>
<keyword evidence="9" id="KW-0418">Kinase</keyword>
<evidence type="ECO:0000256" key="14">
    <source>
        <dbReference type="ARBA" id="ARBA00064003"/>
    </source>
</evidence>
<evidence type="ECO:0000256" key="16">
    <source>
        <dbReference type="PROSITE-ProRule" id="PRU00110"/>
    </source>
</evidence>
<evidence type="ECO:0000256" key="19">
    <source>
        <dbReference type="SAM" id="Phobius"/>
    </source>
</evidence>
<evidence type="ECO:0000259" key="22">
    <source>
        <dbReference type="PROSITE" id="PS50894"/>
    </source>
</evidence>
<feature type="domain" description="Histidine kinase" evidence="20">
    <location>
        <begin position="267"/>
        <end position="486"/>
    </location>
</feature>
<evidence type="ECO:0000256" key="5">
    <source>
        <dbReference type="ARBA" id="ARBA00022553"/>
    </source>
</evidence>
<dbReference type="FunFam" id="1.10.287.130:FF:000002">
    <property type="entry name" value="Two-component osmosensing histidine kinase"/>
    <property type="match status" value="1"/>
</dbReference>
<keyword evidence="11 19" id="KW-1133">Transmembrane helix</keyword>
<comment type="subunit">
    <text evidence="14">At low DSF concentrations, interacts with RpfF.</text>
</comment>
<evidence type="ECO:0000313" key="23">
    <source>
        <dbReference type="EMBL" id="RDH87633.1"/>
    </source>
</evidence>
<evidence type="ECO:0000256" key="7">
    <source>
        <dbReference type="ARBA" id="ARBA00022692"/>
    </source>
</evidence>
<dbReference type="Gene3D" id="3.40.50.2300">
    <property type="match status" value="2"/>
</dbReference>
<evidence type="ECO:0000256" key="10">
    <source>
        <dbReference type="ARBA" id="ARBA00022840"/>
    </source>
</evidence>
<comment type="subcellular location">
    <subcellularLocation>
        <location evidence="2">Cell membrane</location>
        <topology evidence="2">Multi-pass membrane protein</topology>
    </subcellularLocation>
</comment>
<proteinExistence type="predicted"/>
<dbReference type="Gene3D" id="3.30.565.10">
    <property type="entry name" value="Histidine kinase-like ATPase, C-terminal domain"/>
    <property type="match status" value="1"/>
</dbReference>
<feature type="transmembrane region" description="Helical" evidence="19">
    <location>
        <begin position="86"/>
        <end position="105"/>
    </location>
</feature>
<evidence type="ECO:0000256" key="13">
    <source>
        <dbReference type="ARBA" id="ARBA00023136"/>
    </source>
</evidence>
<evidence type="ECO:0000256" key="4">
    <source>
        <dbReference type="ARBA" id="ARBA00022475"/>
    </source>
</evidence>
<evidence type="ECO:0000256" key="12">
    <source>
        <dbReference type="ARBA" id="ARBA00023012"/>
    </source>
</evidence>
<sequence length="922" mass="101519">MNNSIQAKIFAERTALLYKNAPASSITVLIASSLFTVILWGEAQTEWLITWFSVMSTITLARIGLVVRYRKALSKRPDPRPWMWRYAGATALIGIFWALVVPLGFTGDLWIRMLIVILVTQLQSAAIPVLVSFPRLMMLYTLPSAGVLIWLLAARGGNEALLSIAIVIYTALMVRSSYSLHHTLKHSLQLQFEKLELAENLSKEKEKAEKLNQTLQLEVVERKQVQHELEQNRQNLESQVLARTAELTQSMEAAEAGSRAKSEFLATMSHEIRTPMNGVLGMTELLRDSGLNGKQQMFAETAHRSGQALLDIINNILDFSKIEANKLKLVHAPFDLQEVVEDVLQMVAEQARENHLELIGDIPAEINSNVIGDGPRLRQVLINLVGNAVKFTKQGDIVISAALMKESSDEIVILFKVQDSGIDADKLAGIFDAFTQADGSITRQYGGTGLGLAISRQLVALMGGEISVESKKGEGSTFNFTARFGRQTQVVKPVATSFDLLVGTRVLIVDDNMPTRSLLLKKIQDWGLQAIDADSGDKALMLLQEAADDGKPYRLAILDRMMPGMDGITLARKIKADPATADTRLLMYSALHEEAGDTDWREAGIQAYLSKPARLKDLRHQVLSLLTDNISILDQANVLPSETAEVTKNTQSGSHILLVEDNEVNQTVAQNMLEKLGCRVHVAAQGHVAVENVKKSSYDLILMDCHMPEMDGFEATKTIRNQESDASHVPIIALTADVQKGTQEQCHAAGMDDYLSKPFEQETLRGMLEKWLPIEQTNSTDHNPPTTPAQTEDALAQTDEAELLDQRVLDKIRALQRPGAPDLLGKVIGIYLDTTPGLMEKIKDAAVNGDADALHHTAHSLKSSSANLGAMQLSAICRELEAIGREGKTLKTQPLIESLKIEYQKVETELMASLVKTDELSA</sequence>
<accession>A0A370DTK4</accession>
<dbReference type="InterPro" id="IPR011006">
    <property type="entry name" value="CheY-like_superfamily"/>
</dbReference>
<evidence type="ECO:0000256" key="1">
    <source>
        <dbReference type="ARBA" id="ARBA00000085"/>
    </source>
</evidence>
<feature type="transmembrane region" description="Helical" evidence="19">
    <location>
        <begin position="21"/>
        <end position="41"/>
    </location>
</feature>
<evidence type="ECO:0000256" key="9">
    <source>
        <dbReference type="ARBA" id="ARBA00022777"/>
    </source>
</evidence>
<keyword evidence="18" id="KW-0175">Coiled coil</keyword>
<dbReference type="Pfam" id="PF00072">
    <property type="entry name" value="Response_reg"/>
    <property type="match status" value="2"/>
</dbReference>
<gene>
    <name evidence="23" type="ORF">DIZ78_03455</name>
</gene>
<keyword evidence="5 17" id="KW-0597">Phosphoprotein</keyword>
<dbReference type="EMBL" id="QFXE01000005">
    <property type="protein sequence ID" value="RDH87633.1"/>
    <property type="molecule type" value="Genomic_DNA"/>
</dbReference>
<dbReference type="InterPro" id="IPR036641">
    <property type="entry name" value="HPT_dom_sf"/>
</dbReference>
<dbReference type="CDD" id="cd17546">
    <property type="entry name" value="REC_hyHK_CKI1_RcsC-like"/>
    <property type="match status" value="2"/>
</dbReference>
<dbReference type="InterPro" id="IPR036097">
    <property type="entry name" value="HisK_dim/P_sf"/>
</dbReference>
<dbReference type="EC" id="2.7.13.3" evidence="3"/>
<feature type="transmembrane region" description="Helical" evidence="19">
    <location>
        <begin position="111"/>
        <end position="130"/>
    </location>
</feature>
<dbReference type="PANTHER" id="PTHR45339">
    <property type="entry name" value="HYBRID SIGNAL TRANSDUCTION HISTIDINE KINASE J"/>
    <property type="match status" value="1"/>
</dbReference>
<evidence type="ECO:0000256" key="15">
    <source>
        <dbReference type="ARBA" id="ARBA00068150"/>
    </source>
</evidence>
<keyword evidence="4" id="KW-1003">Cell membrane</keyword>
<feature type="coiled-coil region" evidence="18">
    <location>
        <begin position="194"/>
        <end position="239"/>
    </location>
</feature>
<dbReference type="SMART" id="SM00388">
    <property type="entry name" value="HisKA"/>
    <property type="match status" value="1"/>
</dbReference>
<dbReference type="SMART" id="SM00387">
    <property type="entry name" value="HATPase_c"/>
    <property type="match status" value="1"/>
</dbReference>
<dbReference type="CDD" id="cd00082">
    <property type="entry name" value="HisKA"/>
    <property type="match status" value="1"/>
</dbReference>
<dbReference type="CDD" id="cd16922">
    <property type="entry name" value="HATPase_EvgS-ArcB-TorS-like"/>
    <property type="match status" value="1"/>
</dbReference>
<evidence type="ECO:0000256" key="18">
    <source>
        <dbReference type="SAM" id="Coils"/>
    </source>
</evidence>
<dbReference type="Pfam" id="PF02518">
    <property type="entry name" value="HATPase_c"/>
    <property type="match status" value="1"/>
</dbReference>
<name>A0A370DTK4_9GAMM</name>
<feature type="modified residue" description="Phosphohistidine" evidence="16">
    <location>
        <position position="859"/>
    </location>
</feature>
<evidence type="ECO:0000259" key="21">
    <source>
        <dbReference type="PROSITE" id="PS50110"/>
    </source>
</evidence>
<dbReference type="InterPro" id="IPR001789">
    <property type="entry name" value="Sig_transdc_resp-reg_receiver"/>
</dbReference>
<reference evidence="23 24" key="1">
    <citation type="journal article" date="2018" name="ISME J.">
        <title>Endosymbiont genomes yield clues of tubeworm success.</title>
        <authorList>
            <person name="Li Y."/>
            <person name="Liles M.R."/>
            <person name="Halanych K.M."/>
        </authorList>
    </citation>
    <scope>NUCLEOTIDE SEQUENCE [LARGE SCALE GENOMIC DNA]</scope>
    <source>
        <strain evidence="23">A1462</strain>
    </source>
</reference>
<feature type="domain" description="Response regulatory" evidence="21">
    <location>
        <begin position="655"/>
        <end position="772"/>
    </location>
</feature>
<dbReference type="SMART" id="SM00073">
    <property type="entry name" value="HPT"/>
    <property type="match status" value="1"/>
</dbReference>
<feature type="transmembrane region" description="Helical" evidence="19">
    <location>
        <begin position="47"/>
        <end position="65"/>
    </location>
</feature>
<evidence type="ECO:0000313" key="24">
    <source>
        <dbReference type="Proteomes" id="UP000254771"/>
    </source>
</evidence>
<evidence type="ECO:0000256" key="17">
    <source>
        <dbReference type="PROSITE-ProRule" id="PRU00169"/>
    </source>
</evidence>
<dbReference type="InterPro" id="IPR008207">
    <property type="entry name" value="Sig_transdc_His_kin_Hpt_dom"/>
</dbReference>
<comment type="caution">
    <text evidence="23">The sequence shown here is derived from an EMBL/GenBank/DDBJ whole genome shotgun (WGS) entry which is preliminary data.</text>
</comment>
<dbReference type="SUPFAM" id="SSF47226">
    <property type="entry name" value="Histidine-containing phosphotransfer domain, HPT domain"/>
    <property type="match status" value="1"/>
</dbReference>
<dbReference type="SMART" id="SM00448">
    <property type="entry name" value="REC"/>
    <property type="match status" value="2"/>
</dbReference>
<dbReference type="SUPFAM" id="SSF52172">
    <property type="entry name" value="CheY-like"/>
    <property type="match status" value="2"/>
</dbReference>
<dbReference type="GO" id="GO:0000155">
    <property type="term" value="F:phosphorelay sensor kinase activity"/>
    <property type="evidence" value="ECO:0007669"/>
    <property type="project" value="InterPro"/>
</dbReference>
<keyword evidence="10" id="KW-0067">ATP-binding</keyword>
<evidence type="ECO:0000256" key="11">
    <source>
        <dbReference type="ARBA" id="ARBA00022989"/>
    </source>
</evidence>
<keyword evidence="24" id="KW-1185">Reference proteome</keyword>
<dbReference type="Proteomes" id="UP000254771">
    <property type="component" value="Unassembled WGS sequence"/>
</dbReference>
<dbReference type="InterPro" id="IPR036890">
    <property type="entry name" value="HATPase_C_sf"/>
</dbReference>
<protein>
    <recommendedName>
        <fullName evidence="15">Sensory/regulatory protein RpfC</fullName>
        <ecNumber evidence="3">2.7.13.3</ecNumber>
    </recommendedName>
</protein>